<sequence>MQIRRLATAGATAGLAAVLLAGCGGDEETTGEASSSSAAESGSESGATDQTGPEVASAAADALEEAGSVHVTGGTGAGAEAETVDLVMQGEDVSGTVTTGGLTLSLLRTGGVVYLQAPGDFWTASGVPAEVAGQLDGAWVVVPEEGTAGFEELTLATLVDQLRNPDTEIEDEVTTDELDGEEVLIVTQTDGSTLAVAAEGEPYPLQLENTDDGNQTLTLTEHGEQFDIVAPEAPIDLNTLQPGA</sequence>
<dbReference type="RefSeq" id="WP_153359593.1">
    <property type="nucleotide sequence ID" value="NZ_JABGDC010000071.1"/>
</dbReference>
<dbReference type="EMBL" id="VLKF01000001">
    <property type="protein sequence ID" value="TWH74809.1"/>
    <property type="molecule type" value="Genomic_DNA"/>
</dbReference>
<keyword evidence="4" id="KW-1185">Reference proteome</keyword>
<dbReference type="Gene3D" id="2.50.20.20">
    <property type="match status" value="1"/>
</dbReference>
<evidence type="ECO:0008006" key="5">
    <source>
        <dbReference type="Google" id="ProtNLM"/>
    </source>
</evidence>
<feature type="signal peptide" evidence="2">
    <location>
        <begin position="1"/>
        <end position="21"/>
    </location>
</feature>
<keyword evidence="2" id="KW-0732">Signal</keyword>
<gene>
    <name evidence="3" type="ORF">JD78_03354</name>
</gene>
<dbReference type="Proteomes" id="UP000321490">
    <property type="component" value="Unassembled WGS sequence"/>
</dbReference>
<dbReference type="AlphaFoldDB" id="A0A562IUX7"/>
<feature type="compositionally biased region" description="Low complexity" evidence="1">
    <location>
        <begin position="31"/>
        <end position="56"/>
    </location>
</feature>
<name>A0A562IUX7_9ACTN</name>
<organism evidence="3 4">
    <name type="scientific">Modestobacter roseus</name>
    <dbReference type="NCBI Taxonomy" id="1181884"/>
    <lineage>
        <taxon>Bacteria</taxon>
        <taxon>Bacillati</taxon>
        <taxon>Actinomycetota</taxon>
        <taxon>Actinomycetes</taxon>
        <taxon>Geodermatophilales</taxon>
        <taxon>Geodermatophilaceae</taxon>
        <taxon>Modestobacter</taxon>
    </lineage>
</organism>
<comment type="caution">
    <text evidence="3">The sequence shown here is derived from an EMBL/GenBank/DDBJ whole genome shotgun (WGS) entry which is preliminary data.</text>
</comment>
<evidence type="ECO:0000313" key="3">
    <source>
        <dbReference type="EMBL" id="TWH74809.1"/>
    </source>
</evidence>
<feature type="region of interest" description="Disordered" evidence="1">
    <location>
        <begin position="25"/>
        <end position="56"/>
    </location>
</feature>
<proteinExistence type="predicted"/>
<dbReference type="PROSITE" id="PS51257">
    <property type="entry name" value="PROKAR_LIPOPROTEIN"/>
    <property type="match status" value="1"/>
</dbReference>
<protein>
    <recommendedName>
        <fullName evidence="5">Lipoprotein LprG</fullName>
    </recommendedName>
</protein>
<evidence type="ECO:0000256" key="2">
    <source>
        <dbReference type="SAM" id="SignalP"/>
    </source>
</evidence>
<feature type="chain" id="PRO_5038970945" description="Lipoprotein LprG" evidence="2">
    <location>
        <begin position="22"/>
        <end position="244"/>
    </location>
</feature>
<reference evidence="3 4" key="1">
    <citation type="submission" date="2019-07" db="EMBL/GenBank/DDBJ databases">
        <title>R&amp;d 2014.</title>
        <authorList>
            <person name="Klenk H.-P."/>
        </authorList>
    </citation>
    <scope>NUCLEOTIDE SEQUENCE [LARGE SCALE GENOMIC DNA]</scope>
    <source>
        <strain evidence="3 4">DSM 45764</strain>
    </source>
</reference>
<dbReference type="OrthoDB" id="4350224at2"/>
<accession>A0A562IUX7</accession>
<evidence type="ECO:0000256" key="1">
    <source>
        <dbReference type="SAM" id="MobiDB-lite"/>
    </source>
</evidence>
<evidence type="ECO:0000313" key="4">
    <source>
        <dbReference type="Proteomes" id="UP000321490"/>
    </source>
</evidence>